<dbReference type="InterPro" id="IPR011009">
    <property type="entry name" value="Kinase-like_dom_sf"/>
</dbReference>
<evidence type="ECO:0000256" key="1">
    <source>
        <dbReference type="ARBA" id="ARBA00023012"/>
    </source>
</evidence>
<dbReference type="PATRIC" id="fig|1915.4.peg.3092"/>
<dbReference type="Gene3D" id="1.10.10.10">
    <property type="entry name" value="Winged helix-like DNA-binding domain superfamily/Winged helix DNA-binding domain"/>
    <property type="match status" value="1"/>
</dbReference>
<keyword evidence="3" id="KW-0804">Transcription</keyword>
<dbReference type="GO" id="GO:0003677">
    <property type="term" value="F:DNA binding"/>
    <property type="evidence" value="ECO:0007669"/>
    <property type="project" value="TreeGrafter"/>
</dbReference>
<dbReference type="InterPro" id="IPR047738">
    <property type="entry name" value="SAV_2336-like_N"/>
</dbReference>
<feature type="region of interest" description="Disordered" evidence="4">
    <location>
        <begin position="1268"/>
        <end position="1293"/>
    </location>
</feature>
<dbReference type="NCBIfam" id="NF041121">
    <property type="entry name" value="SAV_2336_NTERM"/>
    <property type="match status" value="1"/>
</dbReference>
<evidence type="ECO:0000256" key="3">
    <source>
        <dbReference type="ARBA" id="ARBA00023163"/>
    </source>
</evidence>
<dbReference type="RefSeq" id="WP_079164533.1">
    <property type="nucleotide sequence ID" value="NZ_CP016438.1"/>
</dbReference>
<dbReference type="GO" id="GO:0000160">
    <property type="term" value="P:phosphorelay signal transduction system"/>
    <property type="evidence" value="ECO:0007669"/>
    <property type="project" value="UniProtKB-KW"/>
</dbReference>
<keyword evidence="5" id="KW-0723">Serine/threonine-protein kinase</keyword>
<feature type="region of interest" description="Disordered" evidence="4">
    <location>
        <begin position="1"/>
        <end position="31"/>
    </location>
</feature>
<dbReference type="SUPFAM" id="SSF56784">
    <property type="entry name" value="HAD-like"/>
    <property type="match status" value="1"/>
</dbReference>
<evidence type="ECO:0000256" key="2">
    <source>
        <dbReference type="ARBA" id="ARBA00023015"/>
    </source>
</evidence>
<name>A0A1B1M8R6_STRLN</name>
<keyword evidence="5" id="KW-0418">Kinase</keyword>
<dbReference type="Gene3D" id="3.40.50.1000">
    <property type="entry name" value="HAD superfamily/HAD-like"/>
    <property type="match status" value="1"/>
</dbReference>
<dbReference type="Proteomes" id="UP000092598">
    <property type="component" value="Chromosome"/>
</dbReference>
<feature type="compositionally biased region" description="Pro residues" evidence="4">
    <location>
        <begin position="96"/>
        <end position="115"/>
    </location>
</feature>
<dbReference type="OrthoDB" id="4495511at2"/>
<dbReference type="InterPro" id="IPR005158">
    <property type="entry name" value="BTAD"/>
</dbReference>
<dbReference type="Gene3D" id="1.10.510.10">
    <property type="entry name" value="Transferase(Phosphotransferase) domain 1"/>
    <property type="match status" value="1"/>
</dbReference>
<accession>A0A1B1M8R6</accession>
<dbReference type="SUPFAM" id="SSF56112">
    <property type="entry name" value="Protein kinase-like (PK-like)"/>
    <property type="match status" value="1"/>
</dbReference>
<proteinExistence type="predicted"/>
<keyword evidence="1" id="KW-0902">Two-component regulatory system</keyword>
<feature type="compositionally biased region" description="Low complexity" evidence="4">
    <location>
        <begin position="1279"/>
        <end position="1289"/>
    </location>
</feature>
<dbReference type="SMART" id="SM01043">
    <property type="entry name" value="BTAD"/>
    <property type="match status" value="1"/>
</dbReference>
<dbReference type="Gene3D" id="1.25.40.10">
    <property type="entry name" value="Tetratricopeptide repeat domain"/>
    <property type="match status" value="1"/>
</dbReference>
<reference evidence="5 6" key="1">
    <citation type="submission" date="2016-07" db="EMBL/GenBank/DDBJ databases">
        <title>Enhancement of antibiotic productionsby engineered nitrateutilization in actinobacteria.</title>
        <authorList>
            <person name="Meng S.C."/>
        </authorList>
    </citation>
    <scope>NUCLEOTIDE SEQUENCE [LARGE SCALE GENOMIC DNA]</scope>
    <source>
        <strain evidence="5 6">NRRL 2936</strain>
    </source>
</reference>
<gene>
    <name evidence="5" type="ORF">SLINC_2801</name>
</gene>
<dbReference type="Gene3D" id="3.30.200.20">
    <property type="entry name" value="Phosphorylase Kinase, domain 1"/>
    <property type="match status" value="1"/>
</dbReference>
<evidence type="ECO:0000313" key="5">
    <source>
        <dbReference type="EMBL" id="ANS65025.1"/>
    </source>
</evidence>
<feature type="compositionally biased region" description="Gly residues" evidence="4">
    <location>
        <begin position="1"/>
        <end position="17"/>
    </location>
</feature>
<dbReference type="InterPro" id="IPR051677">
    <property type="entry name" value="AfsR-DnrI-RedD_regulator"/>
</dbReference>
<dbReference type="PANTHER" id="PTHR35807">
    <property type="entry name" value="TRANSCRIPTIONAL REGULATOR REDD-RELATED"/>
    <property type="match status" value="1"/>
</dbReference>
<protein>
    <submittedName>
        <fullName evidence="5">Serine/threonine protein kinase (Regulator)</fullName>
    </submittedName>
</protein>
<dbReference type="InterPro" id="IPR036412">
    <property type="entry name" value="HAD-like_sf"/>
</dbReference>
<keyword evidence="5" id="KW-0808">Transferase</keyword>
<dbReference type="KEGG" id="sls:SLINC_2801"/>
<feature type="region of interest" description="Disordered" evidence="4">
    <location>
        <begin position="44"/>
        <end position="142"/>
    </location>
</feature>
<keyword evidence="6" id="KW-1185">Reference proteome</keyword>
<dbReference type="InterPro" id="IPR023214">
    <property type="entry name" value="HAD_sf"/>
</dbReference>
<dbReference type="InterPro" id="IPR036388">
    <property type="entry name" value="WH-like_DNA-bd_sf"/>
</dbReference>
<feature type="compositionally biased region" description="Low complexity" evidence="4">
    <location>
        <begin position="18"/>
        <end position="31"/>
    </location>
</feature>
<organism evidence="5 6">
    <name type="scientific">Streptomyces lincolnensis</name>
    <dbReference type="NCBI Taxonomy" id="1915"/>
    <lineage>
        <taxon>Bacteria</taxon>
        <taxon>Bacillati</taxon>
        <taxon>Actinomycetota</taxon>
        <taxon>Actinomycetes</taxon>
        <taxon>Kitasatosporales</taxon>
        <taxon>Streptomycetaceae</taxon>
        <taxon>Streptomyces</taxon>
    </lineage>
</organism>
<feature type="compositionally biased region" description="Pro residues" evidence="4">
    <location>
        <begin position="79"/>
        <end position="89"/>
    </location>
</feature>
<keyword evidence="2" id="KW-0805">Transcription regulation</keyword>
<dbReference type="Pfam" id="PF03704">
    <property type="entry name" value="BTAD"/>
    <property type="match status" value="1"/>
</dbReference>
<feature type="region of interest" description="Disordered" evidence="4">
    <location>
        <begin position="1127"/>
        <end position="1148"/>
    </location>
</feature>
<evidence type="ECO:0000313" key="6">
    <source>
        <dbReference type="Proteomes" id="UP000092598"/>
    </source>
</evidence>
<dbReference type="GO" id="GO:0006355">
    <property type="term" value="P:regulation of DNA-templated transcription"/>
    <property type="evidence" value="ECO:0007669"/>
    <property type="project" value="TreeGrafter"/>
</dbReference>
<dbReference type="STRING" id="1915.SLINC_2801"/>
<evidence type="ECO:0000256" key="4">
    <source>
        <dbReference type="SAM" id="MobiDB-lite"/>
    </source>
</evidence>
<dbReference type="SUPFAM" id="SSF48452">
    <property type="entry name" value="TPR-like"/>
    <property type="match status" value="1"/>
</dbReference>
<dbReference type="GO" id="GO:0004674">
    <property type="term" value="F:protein serine/threonine kinase activity"/>
    <property type="evidence" value="ECO:0007669"/>
    <property type="project" value="UniProtKB-KW"/>
</dbReference>
<dbReference type="EMBL" id="CP016438">
    <property type="protein sequence ID" value="ANS65025.1"/>
    <property type="molecule type" value="Genomic_DNA"/>
</dbReference>
<dbReference type="InterPro" id="IPR011990">
    <property type="entry name" value="TPR-like_helical_dom_sf"/>
</dbReference>
<dbReference type="PANTHER" id="PTHR35807:SF1">
    <property type="entry name" value="TRANSCRIPTIONAL REGULATOR REDD"/>
    <property type="match status" value="1"/>
</dbReference>
<sequence>MGSDDGSGGPRRAGEPGGPRTARGPLTGDDASAVVRLTAALAAAAGSGTPGPTPRELAELLWLAQKLATPGSHREAPEKPTPAGRPAPAPVGVSPHPAPRPKPGPPPAPPPPPAPDGRIPLHLPERTGTPTTQLLAPAPPMLPHPLALQRALRPLKRRVPAPPARVLDELATADRIARLGARPDVWLPVLRPALDRWLRLNLVYDTGPTMPVWRPLVRELHTVLAQSGVFRTVTLHLAGPDGRAHHVPALADGRTVTLVISDCMGPQWRPGPAGERWYRTLRRWATRMPLAVVQPLPERLWPTTALPAEPGLLTAPSTAAPSSMLAFTPYDPDAPRAPASALTLPVLEPGPAWLANWAALIADPGGARMPGAAARLPPAPTGVAEPSRPDIASLPPRDLVLHFRATASPEAFRLAGHLSLAVPSLPVMRLVQRALEGSPRPQHLAEVILSGMLTTVPGPPGSYAFRPGVRDLLLRTLPRTARGRTREFLARVGGLIDEQAGLTAGEFRAEAGGGGAVFATVSEETVRRLGGSGAGEGLVLGRYRPVEARIAGQRMWEAVDVRTERRVVVHRYPEQTSGPDLFLRQAAVLAELRHPNVVPVVDFGMEGEQPYMVAEFIEGVTVAELESGSGPGVSAGVHERVRRGVESGLQAIHARGLVRGPEGWDGVLLKPYGTAVLTRFTLGEQSVHHSVASDPQAFRDLLEGLARREPDAADTGWTEPLHITLLGPPRLGHNPVPSPEALAMLSMLVLRQGCRVPSAELASGLWEQPPAEPDTAVRHLSLELRRLLGPGTIARARNHYALHAPDAYVDVLQCEMLLASRTQDLRARRTTVQQVLALWYGDPLADIPGPAARATRTRLRALRLTLCATRAELDLELGDFTQAAADLAPLIQEHPDRQDFRRLHILALKGQGRITEAIEAYESYEEHWQRQYTDPLDPTFQELYRDLRTAPERSRPTIVFEISGGEDPYDTLGQAVTSLLARGDLPTHQYEVLARDNGYVVLTEPEAHVLPVLVAVLRRLPGHLAALDDPPQVRVTFWHSPWFAGPGQPVVPPQVQGVLDDSSADVTVVVSPTLHEEFANSSAADAGRFQPLWTGDQTSPVAWYCPLHLSPPQTESRDLVRGAFRTGDVTRLDPPEPGRTAVVLSPPDGPLTLLDPAHPWGRRPPRPMAYYEVDLTVHQAAHSVSLPSSGGGAFAASVKLSWHVDDPVAFVRAETENVSEILLEHLLKEAARITRRHPLRRAGAAQQALRSGLRKWPVPGLSVTCSVGLTPEGDPAPAPQTAASQTRPPSHSPLTTVLRGAETVLIGFDGPLTRLFTTRAARSAALELLSLAVEDRDPADALEGRPLTGPGGPIPLQEELVHPLEVLRAFAGSSLGPDLRRRLDDLELRAVRNTYPTPDAHALIRALNGSGRRVEVVTDVSKQAALRCLGHHGLPQSNVHGRSENLALLMPNPDCLLRALKLPGRPTPTGLLLTSSAAEHTAATRLGLRCIGYADIPATERRLRKAGCEEILTSLEPLLDAARAL</sequence>